<dbReference type="EMBL" id="QWIU01000003">
    <property type="protein sequence ID" value="RNA60508.1"/>
    <property type="molecule type" value="Genomic_DNA"/>
</dbReference>
<sequence>MTKKFHKIKTYEKDIAIINFSYLYIYTIMSLFVEIPRVFNNIFYAIVTVFAVYFGIFYSEIGKE</sequence>
<organism evidence="2 3">
    <name type="scientific">Chryseobacterium nematophagum</name>
    <dbReference type="NCBI Taxonomy" id="2305228"/>
    <lineage>
        <taxon>Bacteria</taxon>
        <taxon>Pseudomonadati</taxon>
        <taxon>Bacteroidota</taxon>
        <taxon>Flavobacteriia</taxon>
        <taxon>Flavobacteriales</taxon>
        <taxon>Weeksellaceae</taxon>
        <taxon>Chryseobacterium group</taxon>
        <taxon>Chryseobacterium</taxon>
    </lineage>
</organism>
<protein>
    <submittedName>
        <fullName evidence="2">Uncharacterized protein</fullName>
    </submittedName>
</protein>
<reference evidence="2 3" key="1">
    <citation type="submission" date="2018-08" db="EMBL/GenBank/DDBJ databases">
        <title>Chryseobacterium nematophagum: a novel matrix digesting pathogen of nematodes.</title>
        <authorList>
            <person name="Page A."/>
            <person name="Roberts M."/>
            <person name="Felix M.-A."/>
            <person name="Weir W."/>
        </authorList>
    </citation>
    <scope>NUCLEOTIDE SEQUENCE [LARGE SCALE GENOMIC DNA]</scope>
    <source>
        <strain evidence="2 3">JUb129</strain>
    </source>
</reference>
<name>A0A3M7TBK1_9FLAO</name>
<evidence type="ECO:0000256" key="1">
    <source>
        <dbReference type="SAM" id="Phobius"/>
    </source>
</evidence>
<keyword evidence="1" id="KW-0812">Transmembrane</keyword>
<dbReference type="Proteomes" id="UP000278775">
    <property type="component" value="Unassembled WGS sequence"/>
</dbReference>
<feature type="transmembrane region" description="Helical" evidence="1">
    <location>
        <begin position="15"/>
        <end position="35"/>
    </location>
</feature>
<evidence type="ECO:0000313" key="3">
    <source>
        <dbReference type="Proteomes" id="UP000278775"/>
    </source>
</evidence>
<evidence type="ECO:0000313" key="2">
    <source>
        <dbReference type="EMBL" id="RNA60508.1"/>
    </source>
</evidence>
<proteinExistence type="predicted"/>
<dbReference type="AlphaFoldDB" id="A0A3M7TBK1"/>
<gene>
    <name evidence="2" type="ORF">D1631_18645</name>
</gene>
<accession>A0A3M7TBK1</accession>
<keyword evidence="1" id="KW-1133">Transmembrane helix</keyword>
<feature type="transmembrane region" description="Helical" evidence="1">
    <location>
        <begin position="41"/>
        <end position="59"/>
    </location>
</feature>
<comment type="caution">
    <text evidence="2">The sequence shown here is derived from an EMBL/GenBank/DDBJ whole genome shotgun (WGS) entry which is preliminary data.</text>
</comment>
<keyword evidence="1" id="KW-0472">Membrane</keyword>